<evidence type="ECO:0000259" key="2">
    <source>
        <dbReference type="Pfam" id="PF04909"/>
    </source>
</evidence>
<keyword evidence="3" id="KW-0378">Hydrolase</keyword>
<dbReference type="Gene3D" id="3.20.20.140">
    <property type="entry name" value="Metal-dependent hydrolases"/>
    <property type="match status" value="1"/>
</dbReference>
<proteinExistence type="inferred from homology"/>
<dbReference type="PANTHER" id="PTHR43569:SF2">
    <property type="entry name" value="AMIDOHYDROLASE-RELATED DOMAIN-CONTAINING PROTEIN"/>
    <property type="match status" value="1"/>
</dbReference>
<organism evidence="3 4">
    <name type="scientific">Paenibacillus xylanilyticus</name>
    <dbReference type="NCBI Taxonomy" id="248903"/>
    <lineage>
        <taxon>Bacteria</taxon>
        <taxon>Bacillati</taxon>
        <taxon>Bacillota</taxon>
        <taxon>Bacilli</taxon>
        <taxon>Bacillales</taxon>
        <taxon>Paenibacillaceae</taxon>
        <taxon>Paenibacillus</taxon>
    </lineage>
</organism>
<dbReference type="InterPro" id="IPR052350">
    <property type="entry name" value="Metallo-dep_Lactonases"/>
</dbReference>
<dbReference type="Pfam" id="PF04909">
    <property type="entry name" value="Amidohydro_2"/>
    <property type="match status" value="1"/>
</dbReference>
<dbReference type="InterPro" id="IPR032466">
    <property type="entry name" value="Metal_Hydrolase"/>
</dbReference>
<dbReference type="AlphaFoldDB" id="A0A7Y6C253"/>
<reference evidence="3 4" key="1">
    <citation type="submission" date="2020-05" db="EMBL/GenBank/DDBJ databases">
        <title>Genome Sequencing of Type Strains.</title>
        <authorList>
            <person name="Lemaire J.F."/>
            <person name="Inderbitzin P."/>
            <person name="Gregorio O.A."/>
            <person name="Collins S.B."/>
            <person name="Wespe N."/>
            <person name="Knight-Connoni V."/>
        </authorList>
    </citation>
    <scope>NUCLEOTIDE SEQUENCE [LARGE SCALE GENOMIC DNA]</scope>
    <source>
        <strain evidence="3 4">LMG 21957</strain>
    </source>
</reference>
<dbReference type="PANTHER" id="PTHR43569">
    <property type="entry name" value="AMIDOHYDROLASE"/>
    <property type="match status" value="1"/>
</dbReference>
<evidence type="ECO:0000313" key="3">
    <source>
        <dbReference type="EMBL" id="NUU79170.1"/>
    </source>
</evidence>
<feature type="domain" description="Amidohydrolase-related" evidence="2">
    <location>
        <begin position="3"/>
        <end position="276"/>
    </location>
</feature>
<dbReference type="Proteomes" id="UP000526125">
    <property type="component" value="Unassembled WGS sequence"/>
</dbReference>
<sequence length="276" mass="32278">MRIDAHQHYWKIERGDYSWITPDLPILYRDYLPKDLEPMLNRHHIDGSIVVQAAPAIEETNFILSLADQTPSILGVVGWLDLLQKEHRQHFEKFRLHPKFKGFRVMIQDMPDPTLILSEKFVDALRSYADEGVPVDLLLRHEQMDLVLKLIQQMPELRGVIDHISKPPILSREMEPWSLYLAEISTYPNIYCKLSGMVTENGREGWSLEDFVPYIRKTLELFGPNRVLFGSDWPVCLLAAEYDQVMEILLHAIPENWGEQEHSRLFGLNAREFYKL</sequence>
<dbReference type="SUPFAM" id="SSF51556">
    <property type="entry name" value="Metallo-dependent hydrolases"/>
    <property type="match status" value="1"/>
</dbReference>
<keyword evidence="4" id="KW-1185">Reference proteome</keyword>
<dbReference type="EMBL" id="JABMCB010000202">
    <property type="protein sequence ID" value="NUU79170.1"/>
    <property type="molecule type" value="Genomic_DNA"/>
</dbReference>
<dbReference type="RefSeq" id="WP_175398751.1">
    <property type="nucleotide sequence ID" value="NZ_JABMCB010000202.1"/>
</dbReference>
<dbReference type="GO" id="GO:0016787">
    <property type="term" value="F:hydrolase activity"/>
    <property type="evidence" value="ECO:0007669"/>
    <property type="project" value="UniProtKB-KW"/>
</dbReference>
<name>A0A7Y6C253_9BACL</name>
<gene>
    <name evidence="3" type="ORF">HP552_28625</name>
</gene>
<evidence type="ECO:0000313" key="4">
    <source>
        <dbReference type="Proteomes" id="UP000526125"/>
    </source>
</evidence>
<dbReference type="InterPro" id="IPR006680">
    <property type="entry name" value="Amidohydro-rel"/>
</dbReference>
<comment type="similarity">
    <text evidence="1">Belongs to the metallo-dependent hydrolases superfamily.</text>
</comment>
<accession>A0A7Y6C253</accession>
<comment type="caution">
    <text evidence="3">The sequence shown here is derived from an EMBL/GenBank/DDBJ whole genome shotgun (WGS) entry which is preliminary data.</text>
</comment>
<protein>
    <submittedName>
        <fullName evidence="3">Amidohydrolase family protein</fullName>
    </submittedName>
</protein>
<evidence type="ECO:0000256" key="1">
    <source>
        <dbReference type="ARBA" id="ARBA00038310"/>
    </source>
</evidence>